<dbReference type="CDD" id="cd00002">
    <property type="entry name" value="YbaK_deacylase"/>
    <property type="match status" value="1"/>
</dbReference>
<keyword evidence="7" id="KW-1185">Reference proteome</keyword>
<evidence type="ECO:0000259" key="5">
    <source>
        <dbReference type="Pfam" id="PF04073"/>
    </source>
</evidence>
<dbReference type="GO" id="GO:0016829">
    <property type="term" value="F:lyase activity"/>
    <property type="evidence" value="ECO:0007669"/>
    <property type="project" value="UniProtKB-KW"/>
</dbReference>
<dbReference type="OrthoDB" id="9809296at2"/>
<dbReference type="PANTHER" id="PTHR30411:SF0">
    <property type="entry name" value="CYS-TRNA(PRO)_CYS-TRNA(CYS) DEACYLASE YBAK"/>
    <property type="match status" value="1"/>
</dbReference>
<keyword evidence="2 4" id="KW-0648">Protein biosynthesis</keyword>
<keyword evidence="3 4" id="KW-0456">Lyase</keyword>
<evidence type="ECO:0000313" key="7">
    <source>
        <dbReference type="Proteomes" id="UP000326944"/>
    </source>
</evidence>
<proteinExistence type="inferred from homology"/>
<dbReference type="Gene3D" id="3.90.960.10">
    <property type="entry name" value="YbaK/aminoacyl-tRNA synthetase-associated domain"/>
    <property type="match status" value="1"/>
</dbReference>
<dbReference type="AlphaFoldDB" id="A0A5P8P1W9"/>
<evidence type="ECO:0000256" key="3">
    <source>
        <dbReference type="ARBA" id="ARBA00023239"/>
    </source>
</evidence>
<evidence type="ECO:0000313" key="6">
    <source>
        <dbReference type="EMBL" id="QFR49674.1"/>
    </source>
</evidence>
<protein>
    <recommendedName>
        <fullName evidence="4">Cys-tRNA(Pro)/Cys-tRNA(Cys) deacylase</fullName>
        <ecNumber evidence="4">4.2.-.-</ecNumber>
    </recommendedName>
</protein>
<organism evidence="6 7">
    <name type="scientific">Sulfurimonas lithotrophica</name>
    <dbReference type="NCBI Taxonomy" id="2590022"/>
    <lineage>
        <taxon>Bacteria</taxon>
        <taxon>Pseudomonadati</taxon>
        <taxon>Campylobacterota</taxon>
        <taxon>Epsilonproteobacteria</taxon>
        <taxon>Campylobacterales</taxon>
        <taxon>Sulfurimonadaceae</taxon>
        <taxon>Sulfurimonas</taxon>
    </lineage>
</organism>
<dbReference type="SUPFAM" id="SSF55826">
    <property type="entry name" value="YbaK/ProRS associated domain"/>
    <property type="match status" value="1"/>
</dbReference>
<evidence type="ECO:0000256" key="1">
    <source>
        <dbReference type="ARBA" id="ARBA00009798"/>
    </source>
</evidence>
<dbReference type="KEGG" id="sulg:FJR48_07985"/>
<dbReference type="Proteomes" id="UP000326944">
    <property type="component" value="Chromosome"/>
</dbReference>
<dbReference type="Pfam" id="PF04073">
    <property type="entry name" value="tRNA_edit"/>
    <property type="match status" value="1"/>
</dbReference>
<reference evidence="6 7" key="1">
    <citation type="submission" date="2019-09" db="EMBL/GenBank/DDBJ databases">
        <title>Sulfurimonas gotlandica sp. nov., a chemoautotrophic and psychrotolerant epsilonproteobacterium isolated from a pelagic redoxcline, and an emended description of the genus Sulfurimonas.</title>
        <authorList>
            <person name="Wang S."/>
            <person name="Jiang L."/>
            <person name="Shao S."/>
        </authorList>
    </citation>
    <scope>NUCLEOTIDE SEQUENCE [LARGE SCALE GENOMIC DNA]</scope>
    <source>
        <strain evidence="6 7">GYSZ_1</strain>
    </source>
</reference>
<dbReference type="NCBIfam" id="TIGR00011">
    <property type="entry name" value="YbaK_EbsC"/>
    <property type="match status" value="1"/>
</dbReference>
<name>A0A5P8P1W9_9BACT</name>
<dbReference type="GO" id="GO:0006412">
    <property type="term" value="P:translation"/>
    <property type="evidence" value="ECO:0007669"/>
    <property type="project" value="UniProtKB-KW"/>
</dbReference>
<dbReference type="RefSeq" id="WP_152307621.1">
    <property type="nucleotide sequence ID" value="NZ_CP043617.1"/>
</dbReference>
<comment type="similarity">
    <text evidence="1 4">Belongs to the prolyl-tRNA editing family. YbaK/EbsC subfamily.</text>
</comment>
<dbReference type="InterPro" id="IPR007214">
    <property type="entry name" value="YbaK/aa-tRNA-synth-assoc-dom"/>
</dbReference>
<dbReference type="PIRSF" id="PIRSF006181">
    <property type="entry name" value="EbsC_YbaK"/>
    <property type="match status" value="1"/>
</dbReference>
<dbReference type="PANTHER" id="PTHR30411">
    <property type="entry name" value="CYTOPLASMIC PROTEIN"/>
    <property type="match status" value="1"/>
</dbReference>
<dbReference type="InterPro" id="IPR004369">
    <property type="entry name" value="Prolyl-tRNA_editing_YbaK/EbsC"/>
</dbReference>
<dbReference type="EMBL" id="CP043617">
    <property type="protein sequence ID" value="QFR49674.1"/>
    <property type="molecule type" value="Genomic_DNA"/>
</dbReference>
<gene>
    <name evidence="6" type="primary">ybaK</name>
    <name evidence="6" type="ORF">FJR48_07985</name>
</gene>
<accession>A0A5P8P1W9</accession>
<sequence>MTPSIKLLKKTKTNYKIHQFEHDSSYNSYGVEASQKLGVDEQRVFKTLVVQSDKGEFIVGIIPVSSKLSMKSLAKAAGMKKVAMADTKDVEKITGYIIGGVSPLGQKKRLKTFIDKSAQIFETIFVSAGKRGLEVELDAKDLQALLNAKFENIIS</sequence>
<feature type="domain" description="YbaK/aminoacyl-tRNA synthetase-associated" evidence="5">
    <location>
        <begin position="32"/>
        <end position="144"/>
    </location>
</feature>
<dbReference type="EC" id="4.2.-.-" evidence="4"/>
<dbReference type="InterPro" id="IPR036754">
    <property type="entry name" value="YbaK/aa-tRNA-synt-asso_dom_sf"/>
</dbReference>
<evidence type="ECO:0000256" key="4">
    <source>
        <dbReference type="PIRNR" id="PIRNR006181"/>
    </source>
</evidence>
<evidence type="ECO:0000256" key="2">
    <source>
        <dbReference type="ARBA" id="ARBA00022917"/>
    </source>
</evidence>
<dbReference type="GO" id="GO:0002161">
    <property type="term" value="F:aminoacyl-tRNA deacylase activity"/>
    <property type="evidence" value="ECO:0007669"/>
    <property type="project" value="InterPro"/>
</dbReference>